<organism evidence="13 14">
    <name type="scientific">Ampelomyces quisqualis</name>
    <name type="common">Powdery mildew agent</name>
    <dbReference type="NCBI Taxonomy" id="50730"/>
    <lineage>
        <taxon>Eukaryota</taxon>
        <taxon>Fungi</taxon>
        <taxon>Dikarya</taxon>
        <taxon>Ascomycota</taxon>
        <taxon>Pezizomycotina</taxon>
        <taxon>Dothideomycetes</taxon>
        <taxon>Pleosporomycetidae</taxon>
        <taxon>Pleosporales</taxon>
        <taxon>Pleosporineae</taxon>
        <taxon>Phaeosphaeriaceae</taxon>
        <taxon>Ampelomyces</taxon>
    </lineage>
</organism>
<dbReference type="GO" id="GO:0004312">
    <property type="term" value="F:fatty acid synthase activity"/>
    <property type="evidence" value="ECO:0007669"/>
    <property type="project" value="TreeGrafter"/>
</dbReference>
<feature type="compositionally biased region" description="Polar residues" evidence="9">
    <location>
        <begin position="502"/>
        <end position="520"/>
    </location>
</feature>
<keyword evidence="2" id="KW-0597">Phosphoprotein</keyword>
<dbReference type="Gene3D" id="1.10.1200.10">
    <property type="entry name" value="ACP-like"/>
    <property type="match status" value="1"/>
</dbReference>
<dbReference type="Pfam" id="PF23297">
    <property type="entry name" value="ACP_SdgA_C"/>
    <property type="match status" value="1"/>
</dbReference>
<dbReference type="Pfam" id="PF21089">
    <property type="entry name" value="PKS_DH_N"/>
    <property type="match status" value="1"/>
</dbReference>
<dbReference type="PANTHER" id="PTHR43775">
    <property type="entry name" value="FATTY ACID SYNTHASE"/>
    <property type="match status" value="1"/>
</dbReference>
<evidence type="ECO:0000313" key="13">
    <source>
        <dbReference type="EMBL" id="KAF1914788.1"/>
    </source>
</evidence>
<dbReference type="InterPro" id="IPR029063">
    <property type="entry name" value="SAM-dependent_MTases_sf"/>
</dbReference>
<dbReference type="CDD" id="cd02440">
    <property type="entry name" value="AdoMet_MTases"/>
    <property type="match status" value="1"/>
</dbReference>
<dbReference type="InterPro" id="IPR011032">
    <property type="entry name" value="GroES-like_sf"/>
</dbReference>
<dbReference type="InterPro" id="IPR014030">
    <property type="entry name" value="Ketoacyl_synth_N"/>
</dbReference>
<dbReference type="InterPro" id="IPR014031">
    <property type="entry name" value="Ketoacyl_synth_C"/>
</dbReference>
<dbReference type="SUPFAM" id="SSF52151">
    <property type="entry name" value="FabD/lysophospholipase-like"/>
    <property type="match status" value="1"/>
</dbReference>
<dbReference type="InterPro" id="IPR036291">
    <property type="entry name" value="NAD(P)-bd_dom_sf"/>
</dbReference>
<feature type="region of interest" description="N-terminal hotdog fold" evidence="8">
    <location>
        <begin position="1047"/>
        <end position="1191"/>
    </location>
</feature>
<dbReference type="GO" id="GO:0004315">
    <property type="term" value="F:3-oxoacyl-[acyl-carrier-protein] synthase activity"/>
    <property type="evidence" value="ECO:0007669"/>
    <property type="project" value="InterPro"/>
</dbReference>
<dbReference type="SUPFAM" id="SSF55048">
    <property type="entry name" value="Probable ACP-binding domain of malonyl-CoA ACP transacylase"/>
    <property type="match status" value="1"/>
</dbReference>
<evidence type="ECO:0000259" key="10">
    <source>
        <dbReference type="PROSITE" id="PS50075"/>
    </source>
</evidence>
<dbReference type="FunFam" id="3.40.50.720:FF:000209">
    <property type="entry name" value="Polyketide synthase Pks12"/>
    <property type="match status" value="1"/>
</dbReference>
<dbReference type="InterPro" id="IPR016039">
    <property type="entry name" value="Thiolase-like"/>
</dbReference>
<dbReference type="SMART" id="SM00827">
    <property type="entry name" value="PKS_AT"/>
    <property type="match status" value="1"/>
</dbReference>
<dbReference type="Gene3D" id="3.40.50.150">
    <property type="entry name" value="Vaccinia Virus protein VP39"/>
    <property type="match status" value="1"/>
</dbReference>
<dbReference type="InterPro" id="IPR014043">
    <property type="entry name" value="Acyl_transferase_dom"/>
</dbReference>
<gene>
    <name evidence="13" type="ORF">BDU57DRAFT_596670</name>
</gene>
<dbReference type="InterPro" id="IPR020843">
    <property type="entry name" value="ER"/>
</dbReference>
<dbReference type="InterPro" id="IPR020806">
    <property type="entry name" value="PKS_PP-bd"/>
</dbReference>
<dbReference type="InterPro" id="IPR050091">
    <property type="entry name" value="PKS_NRPS_Biosynth_Enz"/>
</dbReference>
<evidence type="ECO:0000256" key="6">
    <source>
        <dbReference type="ARBA" id="ARBA00023268"/>
    </source>
</evidence>
<reference evidence="13" key="1">
    <citation type="journal article" date="2020" name="Stud. Mycol.">
        <title>101 Dothideomycetes genomes: a test case for predicting lifestyles and emergence of pathogens.</title>
        <authorList>
            <person name="Haridas S."/>
            <person name="Albert R."/>
            <person name="Binder M."/>
            <person name="Bloem J."/>
            <person name="Labutti K."/>
            <person name="Salamov A."/>
            <person name="Andreopoulos B."/>
            <person name="Baker S."/>
            <person name="Barry K."/>
            <person name="Bills G."/>
            <person name="Bluhm B."/>
            <person name="Cannon C."/>
            <person name="Castanera R."/>
            <person name="Culley D."/>
            <person name="Daum C."/>
            <person name="Ezra D."/>
            <person name="Gonzalez J."/>
            <person name="Henrissat B."/>
            <person name="Kuo A."/>
            <person name="Liang C."/>
            <person name="Lipzen A."/>
            <person name="Lutzoni F."/>
            <person name="Magnuson J."/>
            <person name="Mondo S."/>
            <person name="Nolan M."/>
            <person name="Ohm R."/>
            <person name="Pangilinan J."/>
            <person name="Park H.-J."/>
            <person name="Ramirez L."/>
            <person name="Alfaro M."/>
            <person name="Sun H."/>
            <person name="Tritt A."/>
            <person name="Yoshinaga Y."/>
            <person name="Zwiers L.-H."/>
            <person name="Turgeon B."/>
            <person name="Goodwin S."/>
            <person name="Spatafora J."/>
            <person name="Crous P."/>
            <person name="Grigoriev I."/>
        </authorList>
    </citation>
    <scope>NUCLEOTIDE SEQUENCE</scope>
    <source>
        <strain evidence="13">HMLAC05119</strain>
    </source>
</reference>
<dbReference type="SUPFAM" id="SSF50129">
    <property type="entry name" value="GroES-like"/>
    <property type="match status" value="1"/>
</dbReference>
<dbReference type="Pfam" id="PF14765">
    <property type="entry name" value="PS-DH"/>
    <property type="match status" value="1"/>
</dbReference>
<dbReference type="InterPro" id="IPR009081">
    <property type="entry name" value="PP-bd_ACP"/>
</dbReference>
<evidence type="ECO:0000256" key="2">
    <source>
        <dbReference type="ARBA" id="ARBA00022553"/>
    </source>
</evidence>
<dbReference type="InterPro" id="IPR049552">
    <property type="entry name" value="PKS_DH_N"/>
</dbReference>
<dbReference type="GO" id="GO:0006633">
    <property type="term" value="P:fatty acid biosynthetic process"/>
    <property type="evidence" value="ECO:0007669"/>
    <property type="project" value="InterPro"/>
</dbReference>
<evidence type="ECO:0000259" key="11">
    <source>
        <dbReference type="PROSITE" id="PS52004"/>
    </source>
</evidence>
<dbReference type="Pfam" id="PF16197">
    <property type="entry name" value="KAsynt_C_assoc"/>
    <property type="match status" value="1"/>
</dbReference>
<dbReference type="OrthoDB" id="329835at2759"/>
<accession>A0A6A5QIX7</accession>
<dbReference type="InterPro" id="IPR001227">
    <property type="entry name" value="Ac_transferase_dom_sf"/>
</dbReference>
<evidence type="ECO:0000259" key="12">
    <source>
        <dbReference type="PROSITE" id="PS52019"/>
    </source>
</evidence>
<dbReference type="PROSITE" id="PS52004">
    <property type="entry name" value="KS3_2"/>
    <property type="match status" value="1"/>
</dbReference>
<dbReference type="InterPro" id="IPR042104">
    <property type="entry name" value="PKS_dehydratase_sf"/>
</dbReference>
<feature type="domain" description="Ketosynthase family 3 (KS3)" evidence="11">
    <location>
        <begin position="1"/>
        <end position="426"/>
    </location>
</feature>
<dbReference type="Gene3D" id="3.40.47.10">
    <property type="match status" value="1"/>
</dbReference>
<dbReference type="GO" id="GO:0031177">
    <property type="term" value="F:phosphopantetheine binding"/>
    <property type="evidence" value="ECO:0007669"/>
    <property type="project" value="InterPro"/>
</dbReference>
<dbReference type="InterPro" id="IPR036736">
    <property type="entry name" value="ACP-like_sf"/>
</dbReference>
<dbReference type="InterPro" id="IPR016035">
    <property type="entry name" value="Acyl_Trfase/lysoPLipase"/>
</dbReference>
<feature type="domain" description="Carrier" evidence="10">
    <location>
        <begin position="2559"/>
        <end position="2636"/>
    </location>
</feature>
<name>A0A6A5QIX7_AMPQU</name>
<dbReference type="SMART" id="SM00825">
    <property type="entry name" value="PKS_KS"/>
    <property type="match status" value="1"/>
</dbReference>
<keyword evidence="4" id="KW-0521">NADP</keyword>
<dbReference type="SMART" id="SM00822">
    <property type="entry name" value="PKS_KR"/>
    <property type="match status" value="1"/>
</dbReference>
<dbReference type="PROSITE" id="PS52019">
    <property type="entry name" value="PKS_MFAS_DH"/>
    <property type="match status" value="1"/>
</dbReference>
<dbReference type="InterPro" id="IPR016036">
    <property type="entry name" value="Malonyl_transacylase_ACP-bd"/>
</dbReference>
<dbReference type="Pfam" id="PF00698">
    <property type="entry name" value="Acyl_transf_1"/>
    <property type="match status" value="1"/>
</dbReference>
<feature type="region of interest" description="Disordered" evidence="9">
    <location>
        <begin position="500"/>
        <end position="520"/>
    </location>
</feature>
<dbReference type="PANTHER" id="PTHR43775:SF29">
    <property type="entry name" value="ASPERFURANONE POLYKETIDE SYNTHASE AFOG-RELATED"/>
    <property type="match status" value="1"/>
</dbReference>
<dbReference type="GO" id="GO:1901336">
    <property type="term" value="P:lactone biosynthetic process"/>
    <property type="evidence" value="ECO:0007669"/>
    <property type="project" value="UniProtKB-ARBA"/>
</dbReference>
<dbReference type="InterPro" id="IPR049900">
    <property type="entry name" value="PKS_mFAS_DH"/>
</dbReference>
<dbReference type="PROSITE" id="PS50075">
    <property type="entry name" value="CARRIER"/>
    <property type="match status" value="1"/>
</dbReference>
<dbReference type="Gene3D" id="3.30.70.3290">
    <property type="match status" value="1"/>
</dbReference>
<feature type="active site" description="Proton acceptor; for dehydratase activity" evidence="8">
    <location>
        <position position="1079"/>
    </location>
</feature>
<dbReference type="InterPro" id="IPR057326">
    <property type="entry name" value="KR_dom"/>
</dbReference>
<evidence type="ECO:0000256" key="9">
    <source>
        <dbReference type="SAM" id="MobiDB-lite"/>
    </source>
</evidence>
<evidence type="ECO:0000256" key="8">
    <source>
        <dbReference type="PROSITE-ProRule" id="PRU01363"/>
    </source>
</evidence>
<keyword evidence="7" id="KW-0012">Acyltransferase</keyword>
<dbReference type="SUPFAM" id="SSF51735">
    <property type="entry name" value="NAD(P)-binding Rossmann-fold domains"/>
    <property type="match status" value="2"/>
</dbReference>
<dbReference type="InterPro" id="IPR002364">
    <property type="entry name" value="Quin_OxRdtase/zeta-crystal_CS"/>
</dbReference>
<dbReference type="EMBL" id="ML979137">
    <property type="protein sequence ID" value="KAF1914788.1"/>
    <property type="molecule type" value="Genomic_DNA"/>
</dbReference>
<protein>
    <submittedName>
        <fullName evidence="13">Polyketide synthase PksD</fullName>
    </submittedName>
</protein>
<dbReference type="InterPro" id="IPR013968">
    <property type="entry name" value="PKS_KR"/>
</dbReference>
<dbReference type="SUPFAM" id="SSF53335">
    <property type="entry name" value="S-adenosyl-L-methionine-dependent methyltransferases"/>
    <property type="match status" value="1"/>
</dbReference>
<dbReference type="Gene3D" id="3.90.180.10">
    <property type="entry name" value="Medium-chain alcohol dehydrogenases, catalytic domain"/>
    <property type="match status" value="1"/>
</dbReference>
<keyword evidence="3" id="KW-0808">Transferase</keyword>
<dbReference type="InterPro" id="IPR020841">
    <property type="entry name" value="PKS_Beta-ketoAc_synthase_dom"/>
</dbReference>
<evidence type="ECO:0000256" key="5">
    <source>
        <dbReference type="ARBA" id="ARBA00023002"/>
    </source>
</evidence>
<dbReference type="Gene3D" id="3.10.129.110">
    <property type="entry name" value="Polyketide synthase dehydratase"/>
    <property type="match status" value="1"/>
</dbReference>
<feature type="active site" description="Proton donor; for dehydratase activity" evidence="8">
    <location>
        <position position="1273"/>
    </location>
</feature>
<dbReference type="CDD" id="cd05195">
    <property type="entry name" value="enoyl_red"/>
    <property type="match status" value="1"/>
</dbReference>
<feature type="domain" description="PKS/mFAS DH" evidence="12">
    <location>
        <begin position="1047"/>
        <end position="1364"/>
    </location>
</feature>
<evidence type="ECO:0000256" key="3">
    <source>
        <dbReference type="ARBA" id="ARBA00022679"/>
    </source>
</evidence>
<keyword evidence="14" id="KW-1185">Reference proteome</keyword>
<dbReference type="Gene3D" id="3.40.50.720">
    <property type="entry name" value="NAD(P)-binding Rossmann-like Domain"/>
    <property type="match status" value="1"/>
</dbReference>
<dbReference type="Pfam" id="PF08659">
    <property type="entry name" value="KR"/>
    <property type="match status" value="1"/>
</dbReference>
<dbReference type="Proteomes" id="UP000800096">
    <property type="component" value="Unassembled WGS sequence"/>
</dbReference>
<dbReference type="PROSITE" id="PS00606">
    <property type="entry name" value="KS3_1"/>
    <property type="match status" value="1"/>
</dbReference>
<dbReference type="InterPro" id="IPR032821">
    <property type="entry name" value="PKS_assoc"/>
</dbReference>
<dbReference type="GO" id="GO:0016491">
    <property type="term" value="F:oxidoreductase activity"/>
    <property type="evidence" value="ECO:0007669"/>
    <property type="project" value="UniProtKB-KW"/>
</dbReference>
<dbReference type="InterPro" id="IPR020807">
    <property type="entry name" value="PKS_DH"/>
</dbReference>
<dbReference type="InterPro" id="IPR018201">
    <property type="entry name" value="Ketoacyl_synth_AS"/>
</dbReference>
<dbReference type="SUPFAM" id="SSF53901">
    <property type="entry name" value="Thiolase-like"/>
    <property type="match status" value="1"/>
</dbReference>
<dbReference type="Gene3D" id="3.40.366.10">
    <property type="entry name" value="Malonyl-Coenzyme A Acyl Carrier Protein, domain 2"/>
    <property type="match status" value="1"/>
</dbReference>
<evidence type="ECO:0000256" key="7">
    <source>
        <dbReference type="ARBA" id="ARBA00023315"/>
    </source>
</evidence>
<dbReference type="SMART" id="SM00826">
    <property type="entry name" value="PKS_DH"/>
    <property type="match status" value="1"/>
</dbReference>
<dbReference type="Pfam" id="PF02801">
    <property type="entry name" value="Ketoacyl-synt_C"/>
    <property type="match status" value="1"/>
</dbReference>
<dbReference type="CDD" id="cd00833">
    <property type="entry name" value="PKS"/>
    <property type="match status" value="1"/>
</dbReference>
<dbReference type="InterPro" id="IPR049551">
    <property type="entry name" value="PKS_DH_C"/>
</dbReference>
<proteinExistence type="predicted"/>
<dbReference type="SMART" id="SM00829">
    <property type="entry name" value="PKS_ER"/>
    <property type="match status" value="1"/>
</dbReference>
<dbReference type="Pfam" id="PF08242">
    <property type="entry name" value="Methyltransf_12"/>
    <property type="match status" value="1"/>
</dbReference>
<evidence type="ECO:0000256" key="4">
    <source>
        <dbReference type="ARBA" id="ARBA00022857"/>
    </source>
</evidence>
<keyword evidence="5" id="KW-0560">Oxidoreductase</keyword>
<dbReference type="Pfam" id="PF00109">
    <property type="entry name" value="ketoacyl-synt"/>
    <property type="match status" value="1"/>
</dbReference>
<sequence length="2643" mass="290207">MEPIAIVGLAFKLPGGAENESSLWNILEQGKNVMTAWPKSRTNIDAFYDSNTDRMNTVPARGAHFLHGDFTAFDAPFFSISKREATAMDPQQRMLLETTYHALEDAGIPIEDVAGTQTAVYAGSMETEYHRMISKDPDEALQLTGTGVSISITANRISWFYDLQGPSVQINTACSSSMIGIDLACQSLRCGQSSMALVTGSNLLLSPELSLYLANLNMLSPDGICWSYDHRANGYSRGEGIIVLVLKTLSDAISAGDNIRAVIPGAGSNQDGRTPGLTQPSASSQEALIRSVYRSANLGFEKTRYVEGHGTGTQVGDATEIKAIGSVFRSTRSRSAPLYVGSVKSNVGHLEGGSGLAGILKSILILEKGIIPPNALFEKLNPKLRAERNNIQVPKACVAWPSTGLRRISVNSFGFGGSNAHVILDDAYHTLEALSLNSNLQSIQDPGLVEDDETNGAAHKETTHQDTNGISSTENSKIFSITEAEATAHSIDGRPVEDTEITAKNPNAFSATDADSTPRLTNGFSSIDTNKTTAQINISSKPANSITLNTPDKATLRHDSLVLTTEPPAPANPTLTTYQLLIFSAHNDPVLKRMLEEYSTYYDETIAQSPENLKILAHTLATRRTKMTMRAFSVADASLPSKDIGLARSECVRSALETRMCFVFTGQGAQYVNMGLELVRYPVFRSILEDADRILSALGAEWRLFEKLESADIVLPQYSQPICTVLQIGLFELLSSFNIRPEAVVGHSSGEIAAAYAIGALTLEGACKAAFHRGRLSAKLKSSGIEVGAMMSVNIAEGNVQALLDKMFPDASADVHVACVNSPSNVTLAGNEESIDVLKTHLDAEDVFAQKLNTGMAYHTPVMQLIAEEYLASLGVLDARIPGGNGTVMVSTVTGQKIASTTELRKGQYWVDNSVSPVRFVDALQYLKQAAPKLDGLKEISDYIEIGPHGALRRPILETLSHLSSEKEARYMSVMSKRVSPVKSLMATAGKLFTYGHAVNIPAVNQSSASSKQVRLKLPKYPFDHTRTYWYESRLSRDWRLRGPSSRSVLGIRAADWNPLEPRWRKTLSIDETPWFADHVIDGLIVLPAAGIIVIAMEAVKAMVQDHQVIEGFLIKEANFMRPISIPEDGDGEYGRTEISTCLRSLTNAYERTSLRYEVKVYSTNGEGDWTECSKFVIHAQLVNSSVTQVDAGFEAKARQQDFNTKYENSSRDCTKPITVQGFYKWLFNQGLCHGESFRLSENIAWDGAEICTAHVRNPAERYDGIVHPTVLDNCLQICCAAPSGGMTKQGMPTIIPSRLRETWISATGWQRPETRGVRVRSQSKLNATGSGFESSFVALADDGTLLCHAKEAGMAAVAHRGQIKTEQKRLLHGIEWKPQLSLLSTQQVGAYCKADEYADDETFASEYCVELEDTIRRSLEDNLAHLHASITPESPAHFQHLVSWIERQISQKPRQSVNEPALESTDEIFARLRTTRPSWRIFIEVAQSLPSILSGETDVLELLFTSPVAQDFYDDFFARTCNHKLRSYLDLAIHQAPSQRILEVGSGTGGMTNQILNMLRQIEERTGGTAFSEYVYTDVSSAYFDEARERFASEVERIKFKVLDLDQNVDAAVEPGTFDMVLAGSVLHATKNITRTLRNLRRALKPGGKLVMLEITAPECFLMGFGFGVFPGWWCGEEEGRKWCPTLTAEEWDGLLKETGFSGNDLVVRDYKDDRAHQVAVIISTAEAPLQTAVADSRIVVVAGEDDVQNELALELVNKGFDAPGYQPMLGKLEQLAEIELQPNDHVIFLADMEGLMLASHSEDTFRLVQGWVQQAKQLLWVTASNSPYTGLKDGFLRTLRSENDSKRIISLSLEDDAPNINGSLEHITQVFRLAFETDSPESEYSVRAGQISTRRLIVQDNANRNLAESIHPHTRQEAWSTGPPVKLRIGTRGSLDTLRFIEDDDTRDALGATEVEIENRAWPIGFRDVFVALDRLDENEFGTDCAGIVKRIGEKVTSVKPGDRVCASFFETIKTYVYRDESDVFKIPDSMSLEEACGVINPALTAWYSLIDVARLTKDDKILIHSAAGGTGQLAVQVAKMVGAEIFATVGYEHKKQLLMDQYGIPASHIFYSRDLSFAQGVMRVTKGYGVDVVLNSLTGEGLRASWDCIAPSGRFVEIGKADIYSNAPLPMAAFRNNVSFLAVDLRHLRYHKLHLMRKVFTTSMQRVLDGTLHCPAPCHTFSVTNIQDAFRFIQGGQNTGRVVVTVEPEDKVQKHLTRRKPCAFDQHAVYMVAGGLGGIGRSILRWMASRGAKHLIVPSRSGPASNEAIQVVAELSDLGVNIVTPKCDLSSADSTQHMLSECASLGPIQGCINATMVLQDSIFENMTQTQWSTTVRSKVETSWNLHTYLPKALDFFVLLSSASGIVGNVSQANYAAGCTFQDALARFRMEHGHNSTSIDLGLMRTVGIVAETEELQKNFEKYTGLMAIEEEEFLGLLDLIFDGEWYSSSATATDQITMGIVPPAELGVPEGELPLEHLNNTLFAYFNRTRGASSMTRGDDSLKSAALFRQAKTMEEMASVVVDAVKQKLARGLSITPEEVDSSRPMHLHGVDSLVAVELRNWMNKEFAADVPVFELMSGKSIAAIGQLVAKTSQVKVARS</sequence>
<keyword evidence="6" id="KW-0511">Multifunctional enzyme</keyword>
<feature type="region of interest" description="Disordered" evidence="9">
    <location>
        <begin position="446"/>
        <end position="473"/>
    </location>
</feature>
<dbReference type="GO" id="GO:0008270">
    <property type="term" value="F:zinc ion binding"/>
    <property type="evidence" value="ECO:0007669"/>
    <property type="project" value="InterPro"/>
</dbReference>
<evidence type="ECO:0000313" key="14">
    <source>
        <dbReference type="Proteomes" id="UP000800096"/>
    </source>
</evidence>
<dbReference type="GO" id="GO:0044550">
    <property type="term" value="P:secondary metabolite biosynthetic process"/>
    <property type="evidence" value="ECO:0007669"/>
    <property type="project" value="TreeGrafter"/>
</dbReference>
<dbReference type="PROSITE" id="PS01162">
    <property type="entry name" value="QOR_ZETA_CRYSTAL"/>
    <property type="match status" value="1"/>
</dbReference>
<dbReference type="SUPFAM" id="SSF47336">
    <property type="entry name" value="ACP-like"/>
    <property type="match status" value="1"/>
</dbReference>
<dbReference type="InterPro" id="IPR013217">
    <property type="entry name" value="Methyltransf_12"/>
</dbReference>
<feature type="region of interest" description="C-terminal hotdog fold" evidence="8">
    <location>
        <begin position="1215"/>
        <end position="1364"/>
    </location>
</feature>
<keyword evidence="1" id="KW-0596">Phosphopantetheine</keyword>
<dbReference type="Pfam" id="PF13602">
    <property type="entry name" value="ADH_zinc_N_2"/>
    <property type="match status" value="1"/>
</dbReference>
<evidence type="ECO:0000256" key="1">
    <source>
        <dbReference type="ARBA" id="ARBA00022450"/>
    </source>
</evidence>
<dbReference type="SMART" id="SM00823">
    <property type="entry name" value="PKS_PP"/>
    <property type="match status" value="1"/>
</dbReference>